<organism evidence="1 2">
    <name type="scientific">Cirrhinus mrigala</name>
    <name type="common">Mrigala</name>
    <dbReference type="NCBI Taxonomy" id="683832"/>
    <lineage>
        <taxon>Eukaryota</taxon>
        <taxon>Metazoa</taxon>
        <taxon>Chordata</taxon>
        <taxon>Craniata</taxon>
        <taxon>Vertebrata</taxon>
        <taxon>Euteleostomi</taxon>
        <taxon>Actinopterygii</taxon>
        <taxon>Neopterygii</taxon>
        <taxon>Teleostei</taxon>
        <taxon>Ostariophysi</taxon>
        <taxon>Cypriniformes</taxon>
        <taxon>Cyprinidae</taxon>
        <taxon>Labeoninae</taxon>
        <taxon>Labeonini</taxon>
        <taxon>Cirrhinus</taxon>
    </lineage>
</organism>
<gene>
    <name evidence="1" type="ORF">M9458_025896</name>
</gene>
<proteinExistence type="predicted"/>
<comment type="caution">
    <text evidence="1">The sequence shown here is derived from an EMBL/GenBank/DDBJ whole genome shotgun (WGS) entry which is preliminary data.</text>
</comment>
<name>A0ABD0PSJ2_CIRMR</name>
<protein>
    <submittedName>
        <fullName evidence="1">Uncharacterized protein</fullName>
    </submittedName>
</protein>
<dbReference type="EMBL" id="JAMKFB020000013">
    <property type="protein sequence ID" value="KAL0177002.1"/>
    <property type="molecule type" value="Genomic_DNA"/>
</dbReference>
<reference evidence="1 2" key="1">
    <citation type="submission" date="2024-05" db="EMBL/GenBank/DDBJ databases">
        <title>Genome sequencing and assembly of Indian major carp, Cirrhinus mrigala (Hamilton, 1822).</title>
        <authorList>
            <person name="Mohindra V."/>
            <person name="Chowdhury L.M."/>
            <person name="Lal K."/>
            <person name="Jena J.K."/>
        </authorList>
    </citation>
    <scope>NUCLEOTIDE SEQUENCE [LARGE SCALE GENOMIC DNA]</scope>
    <source>
        <strain evidence="1">CM1030</strain>
        <tissue evidence="1">Blood</tissue>
    </source>
</reference>
<accession>A0ABD0PSJ2</accession>
<sequence length="58" mass="6470">PFTAHGSVLQEFVEWCDSPHLELNVSKTKEMVVTFSNKQQDLAAAVSTFIYTTNKHSG</sequence>
<evidence type="ECO:0000313" key="2">
    <source>
        <dbReference type="Proteomes" id="UP001529510"/>
    </source>
</evidence>
<feature type="non-terminal residue" evidence="1">
    <location>
        <position position="1"/>
    </location>
</feature>
<dbReference type="Proteomes" id="UP001529510">
    <property type="component" value="Unassembled WGS sequence"/>
</dbReference>
<evidence type="ECO:0000313" key="1">
    <source>
        <dbReference type="EMBL" id="KAL0177002.1"/>
    </source>
</evidence>
<keyword evidence="2" id="KW-1185">Reference proteome</keyword>
<dbReference type="AlphaFoldDB" id="A0ABD0PSJ2"/>